<comment type="caution">
    <text evidence="2">The sequence shown here is derived from an EMBL/GenBank/DDBJ whole genome shotgun (WGS) entry which is preliminary data.</text>
</comment>
<keyword evidence="3" id="KW-1185">Reference proteome</keyword>
<sequence>MIRRLTTHRQSLEARISFFPFFFSFFLFFFFSKNCSAHCLNWDSVQSPKRKGKKNPESPVWYCTESELTKYYSVFPRSTW</sequence>
<keyword evidence="1" id="KW-1133">Transmembrane helix</keyword>
<keyword evidence="1" id="KW-0812">Transmembrane</keyword>
<accession>A0A218V7D5</accession>
<protein>
    <submittedName>
        <fullName evidence="2">Uncharacterized protein</fullName>
    </submittedName>
</protein>
<keyword evidence="1" id="KW-0472">Membrane</keyword>
<feature type="transmembrane region" description="Helical" evidence="1">
    <location>
        <begin position="12"/>
        <end position="31"/>
    </location>
</feature>
<evidence type="ECO:0000313" key="3">
    <source>
        <dbReference type="Proteomes" id="UP000197619"/>
    </source>
</evidence>
<proteinExistence type="predicted"/>
<name>A0A218V7D5_9PASE</name>
<evidence type="ECO:0000256" key="1">
    <source>
        <dbReference type="SAM" id="Phobius"/>
    </source>
</evidence>
<dbReference type="AlphaFoldDB" id="A0A218V7D5"/>
<organism evidence="2 3">
    <name type="scientific">Lonchura striata</name>
    <name type="common">white-rumped munia</name>
    <dbReference type="NCBI Taxonomy" id="40157"/>
    <lineage>
        <taxon>Eukaryota</taxon>
        <taxon>Metazoa</taxon>
        <taxon>Chordata</taxon>
        <taxon>Craniata</taxon>
        <taxon>Vertebrata</taxon>
        <taxon>Euteleostomi</taxon>
        <taxon>Archelosauria</taxon>
        <taxon>Archosauria</taxon>
        <taxon>Dinosauria</taxon>
        <taxon>Saurischia</taxon>
        <taxon>Theropoda</taxon>
        <taxon>Coelurosauria</taxon>
        <taxon>Aves</taxon>
        <taxon>Neognathae</taxon>
        <taxon>Neoaves</taxon>
        <taxon>Telluraves</taxon>
        <taxon>Australaves</taxon>
        <taxon>Passeriformes</taxon>
        <taxon>Passeroidea</taxon>
        <taxon>Estrildidae</taxon>
        <taxon>Estrildinae</taxon>
        <taxon>Lonchura</taxon>
    </lineage>
</organism>
<dbReference type="Proteomes" id="UP000197619">
    <property type="component" value="Unassembled WGS sequence"/>
</dbReference>
<gene>
    <name evidence="2" type="ORF">RLOC_00001356</name>
</gene>
<evidence type="ECO:0000313" key="2">
    <source>
        <dbReference type="EMBL" id="OWK61977.1"/>
    </source>
</evidence>
<reference evidence="2 3" key="1">
    <citation type="submission" date="2017-05" db="EMBL/GenBank/DDBJ databases">
        <title>Genome of assembly of the Bengalese finch, Lonchura striata domestica.</title>
        <authorList>
            <person name="Colquitt B.M."/>
            <person name="Brainard M.S."/>
        </authorList>
    </citation>
    <scope>NUCLEOTIDE SEQUENCE [LARGE SCALE GENOMIC DNA]</scope>
    <source>
        <strain evidence="2">White83orange57</strain>
    </source>
</reference>
<dbReference type="EMBL" id="MUZQ01000033">
    <property type="protein sequence ID" value="OWK61977.1"/>
    <property type="molecule type" value="Genomic_DNA"/>
</dbReference>